<keyword evidence="2" id="KW-0808">Transferase</keyword>
<comment type="caution">
    <text evidence="2">The sequence shown here is derived from an EMBL/GenBank/DDBJ whole genome shotgun (WGS) entry which is preliminary data.</text>
</comment>
<evidence type="ECO:0000256" key="1">
    <source>
        <dbReference type="SAM" id="MobiDB-lite"/>
    </source>
</evidence>
<dbReference type="Gene3D" id="3.40.50.150">
    <property type="entry name" value="Vaccinia Virus protein VP39"/>
    <property type="match status" value="1"/>
</dbReference>
<keyword evidence="3" id="KW-1185">Reference proteome</keyword>
<accession>A0A7C9PEX5</accession>
<dbReference type="AlphaFoldDB" id="A0A7C9PEX5"/>
<evidence type="ECO:0000313" key="3">
    <source>
        <dbReference type="Proteomes" id="UP000484255"/>
    </source>
</evidence>
<dbReference type="Proteomes" id="UP000484255">
    <property type="component" value="Unassembled WGS sequence"/>
</dbReference>
<dbReference type="SUPFAM" id="SSF53335">
    <property type="entry name" value="S-adenosyl-L-methionine-dependent methyltransferases"/>
    <property type="match status" value="1"/>
</dbReference>
<name>A0A7C9PEX5_9BURK</name>
<organism evidence="2 3">
    <name type="scientific">Ideonella livida</name>
    <dbReference type="NCBI Taxonomy" id="2707176"/>
    <lineage>
        <taxon>Bacteria</taxon>
        <taxon>Pseudomonadati</taxon>
        <taxon>Pseudomonadota</taxon>
        <taxon>Betaproteobacteria</taxon>
        <taxon>Burkholderiales</taxon>
        <taxon>Sphaerotilaceae</taxon>
        <taxon>Ideonella</taxon>
    </lineage>
</organism>
<dbReference type="Pfam" id="PF13489">
    <property type="entry name" value="Methyltransf_23"/>
    <property type="match status" value="1"/>
</dbReference>
<dbReference type="GO" id="GO:0008168">
    <property type="term" value="F:methyltransferase activity"/>
    <property type="evidence" value="ECO:0007669"/>
    <property type="project" value="UniProtKB-KW"/>
</dbReference>
<dbReference type="RefSeq" id="WP_163455752.1">
    <property type="nucleotide sequence ID" value="NZ_JAAGOH010000001.1"/>
</dbReference>
<evidence type="ECO:0000313" key="2">
    <source>
        <dbReference type="EMBL" id="NDY89911.1"/>
    </source>
</evidence>
<sequence>MHPHDLPWPDAAPTPALHLCLLQPPGYVHTLGLVDAARYLRWQLRRQGASVSLAKNRLRHDAVNLVLGAHLLGRHPTLPPDLLDGHCCLVVNLEQLGPGGAPVAPDYLALLQRSAVVDYDTGNLAAYARDPADVPVIGFGPASYLVPTDPLPLGQRPIDLLFFGSLNERRRALLARIEAAGLQVTQFDHPLYAQERDHFIGQAKAVLNGHFYATSRFEQVRAFHVLSLGTPLLSERGPLTQAAPVFEAAVDWLPADDLALTRFLREDFGSPAWCASAQARLHAFAHDQAADSALQQAYAGLLGFAAGYAQAYARARPAPGPWRPRCINLGSGKDYRPGWLNLDILERTQPDLVLDLGQPRQWPLQATGPLGATVRLEAGSVDLVYANNVLEHVPDLPALMGNVLTLLREGGEFHIEVPYEGACTAWQDPTHVRALNEASWRYYTEWFWYLGWFEHRFETAQFQWLDEQLRPCTRDQAAFMKLTLRKVATTPRERTLARTLQPDFGGLPQDWPADPTPDTPPQVAPAAGSATPPPLQAATRPQPA</sequence>
<feature type="region of interest" description="Disordered" evidence="1">
    <location>
        <begin position="501"/>
        <end position="544"/>
    </location>
</feature>
<dbReference type="InterPro" id="IPR029063">
    <property type="entry name" value="SAM-dependent_MTases_sf"/>
</dbReference>
<proteinExistence type="predicted"/>
<dbReference type="GO" id="GO:0032259">
    <property type="term" value="P:methylation"/>
    <property type="evidence" value="ECO:0007669"/>
    <property type="project" value="UniProtKB-KW"/>
</dbReference>
<protein>
    <submittedName>
        <fullName evidence="2">Class I SAM-dependent methyltransferase</fullName>
    </submittedName>
</protein>
<gene>
    <name evidence="2" type="ORF">G3A44_01735</name>
</gene>
<reference evidence="2 3" key="1">
    <citation type="submission" date="2020-02" db="EMBL/GenBank/DDBJ databases">
        <title>Ideonella bacterium strain TBM-1.</title>
        <authorList>
            <person name="Chen W.-M."/>
        </authorList>
    </citation>
    <scope>NUCLEOTIDE SEQUENCE [LARGE SCALE GENOMIC DNA]</scope>
    <source>
        <strain evidence="2 3">TBM-1</strain>
    </source>
</reference>
<feature type="compositionally biased region" description="Pro residues" evidence="1">
    <location>
        <begin position="514"/>
        <end position="523"/>
    </location>
</feature>
<dbReference type="EMBL" id="JAAGOH010000001">
    <property type="protein sequence ID" value="NDY89911.1"/>
    <property type="molecule type" value="Genomic_DNA"/>
</dbReference>
<keyword evidence="2" id="KW-0489">Methyltransferase</keyword>